<protein>
    <submittedName>
        <fullName evidence="1">Beta-carotene isomerase D27 chloroplastic-like</fullName>
    </submittedName>
</protein>
<proteinExistence type="predicted"/>
<organism evidence="1 2">
    <name type="scientific">Trifolium medium</name>
    <dbReference type="NCBI Taxonomy" id="97028"/>
    <lineage>
        <taxon>Eukaryota</taxon>
        <taxon>Viridiplantae</taxon>
        <taxon>Streptophyta</taxon>
        <taxon>Embryophyta</taxon>
        <taxon>Tracheophyta</taxon>
        <taxon>Spermatophyta</taxon>
        <taxon>Magnoliopsida</taxon>
        <taxon>eudicotyledons</taxon>
        <taxon>Gunneridae</taxon>
        <taxon>Pentapetalae</taxon>
        <taxon>rosids</taxon>
        <taxon>fabids</taxon>
        <taxon>Fabales</taxon>
        <taxon>Fabaceae</taxon>
        <taxon>Papilionoideae</taxon>
        <taxon>50 kb inversion clade</taxon>
        <taxon>NPAAA clade</taxon>
        <taxon>Hologalegina</taxon>
        <taxon>IRL clade</taxon>
        <taxon>Trifolieae</taxon>
        <taxon>Trifolium</taxon>
    </lineage>
</organism>
<dbReference type="GO" id="GO:0016853">
    <property type="term" value="F:isomerase activity"/>
    <property type="evidence" value="ECO:0007669"/>
    <property type="project" value="UniProtKB-KW"/>
</dbReference>
<accession>A0A392N040</accession>
<dbReference type="EMBL" id="LXQA010024275">
    <property type="protein sequence ID" value="MCH93147.1"/>
    <property type="molecule type" value="Genomic_DNA"/>
</dbReference>
<comment type="caution">
    <text evidence="1">The sequence shown here is derived from an EMBL/GenBank/DDBJ whole genome shotgun (WGS) entry which is preliminary data.</text>
</comment>
<keyword evidence="1" id="KW-0413">Isomerase</keyword>
<dbReference type="AlphaFoldDB" id="A0A392N040"/>
<gene>
    <name evidence="1" type="ORF">A2U01_0014095</name>
</gene>
<sequence>MSCDMVYGQTPPSFEDDPVSKQPCYADICSVANPNSSVCPKLQA</sequence>
<evidence type="ECO:0000313" key="1">
    <source>
        <dbReference type="EMBL" id="MCH93147.1"/>
    </source>
</evidence>
<name>A0A392N040_9FABA</name>
<dbReference type="Proteomes" id="UP000265520">
    <property type="component" value="Unassembled WGS sequence"/>
</dbReference>
<keyword evidence="2" id="KW-1185">Reference proteome</keyword>
<evidence type="ECO:0000313" key="2">
    <source>
        <dbReference type="Proteomes" id="UP000265520"/>
    </source>
</evidence>
<reference evidence="1 2" key="1">
    <citation type="journal article" date="2018" name="Front. Plant Sci.">
        <title>Red Clover (Trifolium pratense) and Zigzag Clover (T. medium) - A Picture of Genomic Similarities and Differences.</title>
        <authorList>
            <person name="Dluhosova J."/>
            <person name="Istvanek J."/>
            <person name="Nedelnik J."/>
            <person name="Repkova J."/>
        </authorList>
    </citation>
    <scope>NUCLEOTIDE SEQUENCE [LARGE SCALE GENOMIC DNA]</scope>
    <source>
        <strain evidence="2">cv. 10/8</strain>
        <tissue evidence="1">Leaf</tissue>
    </source>
</reference>